<proteinExistence type="predicted"/>
<feature type="domain" description="N-acetyltransferase" evidence="1">
    <location>
        <begin position="18"/>
        <end position="186"/>
    </location>
</feature>
<evidence type="ECO:0000313" key="3">
    <source>
        <dbReference type="Proteomes" id="UP000679307"/>
    </source>
</evidence>
<dbReference type="GO" id="GO:0016740">
    <property type="term" value="F:transferase activity"/>
    <property type="evidence" value="ECO:0007669"/>
    <property type="project" value="UniProtKB-KW"/>
</dbReference>
<evidence type="ECO:0000313" key="2">
    <source>
        <dbReference type="EMBL" id="QVT79958.1"/>
    </source>
</evidence>
<dbReference type="RefSeq" id="WP_214055597.1">
    <property type="nucleotide sequence ID" value="NZ_BAAAHS010000044.1"/>
</dbReference>
<dbReference type="PROSITE" id="PS51186">
    <property type="entry name" value="GNAT"/>
    <property type="match status" value="1"/>
</dbReference>
<dbReference type="PANTHER" id="PTHR43441">
    <property type="entry name" value="RIBOSOMAL-PROTEIN-SERINE ACETYLTRANSFERASE"/>
    <property type="match status" value="1"/>
</dbReference>
<dbReference type="InterPro" id="IPR016181">
    <property type="entry name" value="Acyl_CoA_acyltransferase"/>
</dbReference>
<name>A0ABX8ELL1_9ACTN</name>
<dbReference type="SUPFAM" id="SSF55729">
    <property type="entry name" value="Acyl-CoA N-acyltransferases (Nat)"/>
    <property type="match status" value="1"/>
</dbReference>
<accession>A0ABX8ELL1</accession>
<dbReference type="Pfam" id="PF13302">
    <property type="entry name" value="Acetyltransf_3"/>
    <property type="match status" value="1"/>
</dbReference>
<dbReference type="Proteomes" id="UP000679307">
    <property type="component" value="Chromosome"/>
</dbReference>
<dbReference type="InterPro" id="IPR000182">
    <property type="entry name" value="GNAT_dom"/>
</dbReference>
<keyword evidence="3" id="KW-1185">Reference proteome</keyword>
<dbReference type="PANTHER" id="PTHR43441:SF11">
    <property type="entry name" value="RIBOSOMAL-PROTEIN-SERINE ACETYLTRANSFERASE"/>
    <property type="match status" value="1"/>
</dbReference>
<sequence length="215" mass="23601">MIDDHWPLFGLEVSTPSLRLRLPREHELGALADLAARGVHPPDERPFLTPWAEGTPEERARFVLLEHWDRLASWSPDDWRLGLGVFTTDGEPVGAIRLAARDFGVVREVTTYTWLGLEHQGRGLGTEARRGVLSLAFDHLAAASALSFVFPDNQASQGVSRSLGYRPDGTTRDARGDEVLVSDRLRLDAADWAEVREPGVTVTGLDACRGLLGAT</sequence>
<reference evidence="2 3" key="1">
    <citation type="submission" date="2021-05" db="EMBL/GenBank/DDBJ databases">
        <title>Complete genome of Nocardioides aquaticus KCTC 9944T isolated from meromictic and hypersaline Ekho Lake, Antarctica.</title>
        <authorList>
            <person name="Hwang K."/>
            <person name="Kim K.M."/>
            <person name="Choe H."/>
        </authorList>
    </citation>
    <scope>NUCLEOTIDE SEQUENCE [LARGE SCALE GENOMIC DNA]</scope>
    <source>
        <strain evidence="2 3">KCTC 9944</strain>
    </source>
</reference>
<dbReference type="EMBL" id="CP075371">
    <property type="protein sequence ID" value="QVT79958.1"/>
    <property type="molecule type" value="Genomic_DNA"/>
</dbReference>
<protein>
    <submittedName>
        <fullName evidence="2">Succinyl-CoA transferase</fullName>
        <ecNumber evidence="2">2.8.3.-</ecNumber>
    </submittedName>
</protein>
<organism evidence="2 3">
    <name type="scientific">Nocardioides aquaticus</name>
    <dbReference type="NCBI Taxonomy" id="160826"/>
    <lineage>
        <taxon>Bacteria</taxon>
        <taxon>Bacillati</taxon>
        <taxon>Actinomycetota</taxon>
        <taxon>Actinomycetes</taxon>
        <taxon>Propionibacteriales</taxon>
        <taxon>Nocardioidaceae</taxon>
        <taxon>Nocardioides</taxon>
    </lineage>
</organism>
<evidence type="ECO:0000259" key="1">
    <source>
        <dbReference type="PROSITE" id="PS51186"/>
    </source>
</evidence>
<dbReference type="EC" id="2.8.3.-" evidence="2"/>
<dbReference type="InterPro" id="IPR051908">
    <property type="entry name" value="Ribosomal_N-acetyltransferase"/>
</dbReference>
<gene>
    <name evidence="2" type="ORF">ENKNEFLB_02348</name>
</gene>
<keyword evidence="2" id="KW-0808">Transferase</keyword>
<dbReference type="Gene3D" id="3.40.630.30">
    <property type="match status" value="1"/>
</dbReference>